<name>A0A6L7INM0_9ACTN</name>
<reference evidence="2" key="1">
    <citation type="submission" date="2020-10" db="EMBL/GenBank/DDBJ databases">
        <title>Eggerthella sp. nov., isolated from human feces.</title>
        <authorList>
            <person name="Yajun G."/>
        </authorList>
    </citation>
    <scope>NUCLEOTIDE SEQUENCE [LARGE SCALE GENOMIC DNA]</scope>
    <source>
        <strain evidence="2 3">HF-1101</strain>
    </source>
</reference>
<evidence type="ECO:0008006" key="4">
    <source>
        <dbReference type="Google" id="ProtNLM"/>
    </source>
</evidence>
<dbReference type="KEGG" id="egd:GS424_014120"/>
<dbReference type="AlphaFoldDB" id="A0A6L7INM0"/>
<proteinExistence type="predicted"/>
<keyword evidence="1" id="KW-0732">Signal</keyword>
<dbReference type="EMBL" id="CP063310">
    <property type="protein sequence ID" value="QOS67631.1"/>
    <property type="molecule type" value="Genomic_DNA"/>
</dbReference>
<dbReference type="PROSITE" id="PS51257">
    <property type="entry name" value="PROKAR_LIPOPROTEIN"/>
    <property type="match status" value="1"/>
</dbReference>
<dbReference type="RefSeq" id="WP_160941126.1">
    <property type="nucleotide sequence ID" value="NZ_CP063310.1"/>
</dbReference>
<evidence type="ECO:0000313" key="3">
    <source>
        <dbReference type="Proteomes" id="UP000478463"/>
    </source>
</evidence>
<protein>
    <recommendedName>
        <fullName evidence="4">GerMN domain-containing protein</fullName>
    </recommendedName>
</protein>
<feature type="signal peptide" evidence="1">
    <location>
        <begin position="1"/>
        <end position="29"/>
    </location>
</feature>
<feature type="chain" id="PRO_5038423865" description="GerMN domain-containing protein" evidence="1">
    <location>
        <begin position="30"/>
        <end position="208"/>
    </location>
</feature>
<evidence type="ECO:0000313" key="2">
    <source>
        <dbReference type="EMBL" id="QOS67631.1"/>
    </source>
</evidence>
<evidence type="ECO:0000256" key="1">
    <source>
        <dbReference type="SAM" id="SignalP"/>
    </source>
</evidence>
<accession>A0A6L7INM0</accession>
<sequence length="208" mass="20960">MKTNRLAAPIAFALAAACALGALSCAGCAASAVDEAADAAAGTNETASASDAAGRTLLLPDWYFNNTSDDDVIEILLNAGCTSAERSHDSFAVTMPEAYAEAFVAGMKSEVQDIVDELSAEAEALGATLAADDGFATITLTMPSDAYAGSDGSALALDAQAAAAAAYVYRSAADLGPCEAVVIDETGAELARAALPDDHEKLLASNEE</sequence>
<gene>
    <name evidence="2" type="ORF">GS424_014120</name>
</gene>
<dbReference type="Proteomes" id="UP000478463">
    <property type="component" value="Chromosome"/>
</dbReference>
<organism evidence="2">
    <name type="scientific">Eggerthella guodeyinii</name>
    <dbReference type="NCBI Taxonomy" id="2690837"/>
    <lineage>
        <taxon>Bacteria</taxon>
        <taxon>Bacillati</taxon>
        <taxon>Actinomycetota</taxon>
        <taxon>Coriobacteriia</taxon>
        <taxon>Eggerthellales</taxon>
        <taxon>Eggerthellaceae</taxon>
        <taxon>Eggerthella</taxon>
    </lineage>
</organism>